<accession>A0A0B6Z0M8</accession>
<sequence>YIPNDSEECVCDVLSRMLANPRRTKRKCLVEKLTKWVENQNSTSNSKAIMEASKLLLRSYSGIARRMRTLKTKQNIIQQEDSTTP</sequence>
<name>A0A0B6Z0M8_9EUPU</name>
<protein>
    <submittedName>
        <fullName evidence="1">Uncharacterized protein</fullName>
    </submittedName>
</protein>
<feature type="non-terminal residue" evidence="1">
    <location>
        <position position="85"/>
    </location>
</feature>
<organism evidence="1">
    <name type="scientific">Arion vulgaris</name>
    <dbReference type="NCBI Taxonomy" id="1028688"/>
    <lineage>
        <taxon>Eukaryota</taxon>
        <taxon>Metazoa</taxon>
        <taxon>Spiralia</taxon>
        <taxon>Lophotrochozoa</taxon>
        <taxon>Mollusca</taxon>
        <taxon>Gastropoda</taxon>
        <taxon>Heterobranchia</taxon>
        <taxon>Euthyneura</taxon>
        <taxon>Panpulmonata</taxon>
        <taxon>Eupulmonata</taxon>
        <taxon>Stylommatophora</taxon>
        <taxon>Helicina</taxon>
        <taxon>Arionoidea</taxon>
        <taxon>Arionidae</taxon>
        <taxon>Arion</taxon>
    </lineage>
</organism>
<proteinExistence type="predicted"/>
<evidence type="ECO:0000313" key="1">
    <source>
        <dbReference type="EMBL" id="CEK62073.1"/>
    </source>
</evidence>
<feature type="non-terminal residue" evidence="1">
    <location>
        <position position="1"/>
    </location>
</feature>
<reference evidence="1" key="1">
    <citation type="submission" date="2014-12" db="EMBL/GenBank/DDBJ databases">
        <title>Insight into the proteome of Arion vulgaris.</title>
        <authorList>
            <person name="Aradska J."/>
            <person name="Bulat T."/>
            <person name="Smidak R."/>
            <person name="Sarate P."/>
            <person name="Gangsoo J."/>
            <person name="Sialana F."/>
            <person name="Bilban M."/>
            <person name="Lubec G."/>
        </authorList>
    </citation>
    <scope>NUCLEOTIDE SEQUENCE</scope>
    <source>
        <tissue evidence="1">Skin</tissue>
    </source>
</reference>
<dbReference type="EMBL" id="HACG01015208">
    <property type="protein sequence ID" value="CEK62073.1"/>
    <property type="molecule type" value="Transcribed_RNA"/>
</dbReference>
<dbReference type="AlphaFoldDB" id="A0A0B6Z0M8"/>
<gene>
    <name evidence="1" type="primary">ORF44121</name>
</gene>